<dbReference type="CDD" id="cd06261">
    <property type="entry name" value="TM_PBP2"/>
    <property type="match status" value="1"/>
</dbReference>
<name>A0ABU8HJE0_9BACI</name>
<dbReference type="Gene3D" id="1.10.3720.10">
    <property type="entry name" value="MetI-like"/>
    <property type="match status" value="1"/>
</dbReference>
<evidence type="ECO:0000256" key="1">
    <source>
        <dbReference type="ARBA" id="ARBA00004141"/>
    </source>
</evidence>
<dbReference type="PANTHER" id="PTHR43759:SF1">
    <property type="entry name" value="GLUCOSE IMPORT SYSTEM PERMEASE PROTEIN GLCT"/>
    <property type="match status" value="1"/>
</dbReference>
<dbReference type="SUPFAM" id="SSF161098">
    <property type="entry name" value="MetI-like"/>
    <property type="match status" value="1"/>
</dbReference>
<evidence type="ECO:0000256" key="5">
    <source>
        <dbReference type="ARBA" id="ARBA00023136"/>
    </source>
</evidence>
<gene>
    <name evidence="8" type="ORF">WAK64_20425</name>
</gene>
<dbReference type="InterPro" id="IPR000515">
    <property type="entry name" value="MetI-like"/>
</dbReference>
<organism evidence="8 9">
    <name type="scientific">Bacillus spongiae</name>
    <dbReference type="NCBI Taxonomy" id="2683610"/>
    <lineage>
        <taxon>Bacteria</taxon>
        <taxon>Bacillati</taxon>
        <taxon>Bacillota</taxon>
        <taxon>Bacilli</taxon>
        <taxon>Bacillales</taxon>
        <taxon>Bacillaceae</taxon>
        <taxon>Bacillus</taxon>
    </lineage>
</organism>
<comment type="caution">
    <text evidence="8">The sequence shown here is derived from an EMBL/GenBank/DDBJ whole genome shotgun (WGS) entry which is preliminary data.</text>
</comment>
<keyword evidence="3 6" id="KW-0812">Transmembrane</keyword>
<keyword evidence="2" id="KW-0813">Transport</keyword>
<keyword evidence="5 6" id="KW-0472">Membrane</keyword>
<dbReference type="PROSITE" id="PS50928">
    <property type="entry name" value="ABC_TM1"/>
    <property type="match status" value="1"/>
</dbReference>
<evidence type="ECO:0000256" key="3">
    <source>
        <dbReference type="ARBA" id="ARBA00022692"/>
    </source>
</evidence>
<dbReference type="PANTHER" id="PTHR43759">
    <property type="entry name" value="TREHALOSE TRANSPORT SYSTEM PERMEASE PROTEIN SUGA"/>
    <property type="match status" value="1"/>
</dbReference>
<evidence type="ECO:0000259" key="7">
    <source>
        <dbReference type="PROSITE" id="PS50928"/>
    </source>
</evidence>
<feature type="transmembrane region" description="Helical" evidence="6">
    <location>
        <begin position="101"/>
        <end position="126"/>
    </location>
</feature>
<sequence length="286" mass="33201">MKWWKGSNRLLLPAFIFLFFIAGYGFWQAFYRSVHGKQGITFEYYQVILASNEFIESLVYSVTITLISTLVSIIIGLLITRSFAPYLFQTWGKLLMWLPMLFPHFVGGYLIILFFSQSGLLSHGAFLLGWIDERSQFPILVHESRGIGIILTYIWKEVPFVVLMLLPVYGMLNPQYREEVQLLGGGKIEMFRMAEWPWVQPVLLEIGLILFSFILTAFEVPFLLGVTYPKMVSVLAYDWFYSGQWNDRPLAFATLTLLTVMTGLIAFILIRIIQRKRWLVAHGKRR</sequence>
<feature type="domain" description="ABC transmembrane type-1" evidence="7">
    <location>
        <begin position="54"/>
        <end position="269"/>
    </location>
</feature>
<dbReference type="RefSeq" id="WP_336588841.1">
    <property type="nucleotide sequence ID" value="NZ_JBBAXC010000025.1"/>
</dbReference>
<evidence type="ECO:0000256" key="4">
    <source>
        <dbReference type="ARBA" id="ARBA00022989"/>
    </source>
</evidence>
<dbReference type="InterPro" id="IPR052730">
    <property type="entry name" value="Sugar_ABC_transporter"/>
</dbReference>
<evidence type="ECO:0000313" key="9">
    <source>
        <dbReference type="Proteomes" id="UP001312865"/>
    </source>
</evidence>
<comment type="subcellular location">
    <subcellularLocation>
        <location evidence="1">Membrane</location>
        <topology evidence="1">Multi-pass membrane protein</topology>
    </subcellularLocation>
</comment>
<feature type="transmembrane region" description="Helical" evidence="6">
    <location>
        <begin position="202"/>
        <end position="229"/>
    </location>
</feature>
<reference evidence="8 9" key="1">
    <citation type="journal article" date="2018" name="J. Microbiol.">
        <title>Bacillus spongiae sp. nov., isolated from sponge of Jeju Island.</title>
        <authorList>
            <person name="Lee G.E."/>
            <person name="Im W.T."/>
            <person name="Park J.S."/>
        </authorList>
    </citation>
    <scope>NUCLEOTIDE SEQUENCE [LARGE SCALE GENOMIC DNA]</scope>
    <source>
        <strain evidence="8 9">135PIL107-10</strain>
    </source>
</reference>
<evidence type="ECO:0000256" key="6">
    <source>
        <dbReference type="SAM" id="Phobius"/>
    </source>
</evidence>
<feature type="transmembrane region" description="Helical" evidence="6">
    <location>
        <begin position="58"/>
        <end position="80"/>
    </location>
</feature>
<keyword evidence="9" id="KW-1185">Reference proteome</keyword>
<dbReference type="EMBL" id="JBBAXC010000025">
    <property type="protein sequence ID" value="MEI5909397.1"/>
    <property type="molecule type" value="Genomic_DNA"/>
</dbReference>
<feature type="transmembrane region" description="Helical" evidence="6">
    <location>
        <begin position="249"/>
        <end position="270"/>
    </location>
</feature>
<keyword evidence="4 6" id="KW-1133">Transmembrane helix</keyword>
<protein>
    <submittedName>
        <fullName evidence="8">ABC transporter permease</fullName>
    </submittedName>
</protein>
<evidence type="ECO:0000256" key="2">
    <source>
        <dbReference type="ARBA" id="ARBA00022448"/>
    </source>
</evidence>
<dbReference type="Proteomes" id="UP001312865">
    <property type="component" value="Unassembled WGS sequence"/>
</dbReference>
<evidence type="ECO:0000313" key="8">
    <source>
        <dbReference type="EMBL" id="MEI5909397.1"/>
    </source>
</evidence>
<proteinExistence type="predicted"/>
<dbReference type="InterPro" id="IPR035906">
    <property type="entry name" value="MetI-like_sf"/>
</dbReference>
<accession>A0ABU8HJE0</accession>